<dbReference type="PANTHER" id="PTHR21110:SF0">
    <property type="entry name" value="PHOSPHOPENTOMUTASE"/>
    <property type="match status" value="1"/>
</dbReference>
<gene>
    <name evidence="6" type="primary">deoB</name>
    <name evidence="9" type="ORF">DWZ83_04995</name>
</gene>
<dbReference type="GO" id="GO:0000287">
    <property type="term" value="F:magnesium ion binding"/>
    <property type="evidence" value="ECO:0007669"/>
    <property type="project" value="UniProtKB-UniRule"/>
</dbReference>
<dbReference type="HAMAP" id="MF_00740">
    <property type="entry name" value="Phosphopentomut"/>
    <property type="match status" value="1"/>
</dbReference>
<feature type="binding site" evidence="6">
    <location>
        <position position="329"/>
    </location>
    <ligand>
        <name>Mn(2+)</name>
        <dbReference type="ChEBI" id="CHEBI:29035"/>
        <label>1</label>
    </ligand>
</feature>
<keyword evidence="2 6" id="KW-0963">Cytoplasm</keyword>
<dbReference type="GO" id="GO:0005829">
    <property type="term" value="C:cytosol"/>
    <property type="evidence" value="ECO:0007669"/>
    <property type="project" value="TreeGrafter"/>
</dbReference>
<comment type="caution">
    <text evidence="9">The sequence shown here is derived from an EMBL/GenBank/DDBJ whole genome shotgun (WGS) entry which is preliminary data.</text>
</comment>
<comment type="cofactor">
    <cofactor evidence="6">
        <name>Mn(2+)</name>
        <dbReference type="ChEBI" id="CHEBI:29035"/>
    </cofactor>
    <text evidence="6">Binds 2 manganese ions.</text>
</comment>
<dbReference type="Gene3D" id="3.30.70.1250">
    <property type="entry name" value="Phosphopentomutase"/>
    <property type="match status" value="1"/>
</dbReference>
<evidence type="ECO:0000259" key="8">
    <source>
        <dbReference type="Pfam" id="PF01676"/>
    </source>
</evidence>
<dbReference type="GO" id="GO:0043094">
    <property type="term" value="P:metabolic compound salvage"/>
    <property type="evidence" value="ECO:0007669"/>
    <property type="project" value="UniProtKB-UniRule"/>
</dbReference>
<accession>A0A415PH65</accession>
<dbReference type="GO" id="GO:0030145">
    <property type="term" value="F:manganese ion binding"/>
    <property type="evidence" value="ECO:0007669"/>
    <property type="project" value="UniProtKB-UniRule"/>
</dbReference>
<evidence type="ECO:0000313" key="9">
    <source>
        <dbReference type="EMBL" id="RHM12055.1"/>
    </source>
</evidence>
<evidence type="ECO:0000256" key="4">
    <source>
        <dbReference type="ARBA" id="ARBA00023211"/>
    </source>
</evidence>
<dbReference type="SUPFAM" id="SSF53649">
    <property type="entry name" value="Alkaline phosphatase-like"/>
    <property type="match status" value="1"/>
</dbReference>
<dbReference type="CDD" id="cd16009">
    <property type="entry name" value="PPM"/>
    <property type="match status" value="1"/>
</dbReference>
<comment type="subcellular location">
    <subcellularLocation>
        <location evidence="6">Cytoplasm</location>
    </subcellularLocation>
</comment>
<dbReference type="InterPro" id="IPR010045">
    <property type="entry name" value="DeoB"/>
</dbReference>
<feature type="domain" description="Metalloenzyme" evidence="8">
    <location>
        <begin position="4"/>
        <end position="380"/>
    </location>
</feature>
<comment type="catalytic activity">
    <reaction evidence="6">
        <text>alpha-D-ribose 1-phosphate = D-ribose 5-phosphate</text>
        <dbReference type="Rhea" id="RHEA:18793"/>
        <dbReference type="ChEBI" id="CHEBI:57720"/>
        <dbReference type="ChEBI" id="CHEBI:78346"/>
        <dbReference type="EC" id="5.4.2.7"/>
    </reaction>
</comment>
<dbReference type="GO" id="GO:0008973">
    <property type="term" value="F:phosphopentomutase activity"/>
    <property type="evidence" value="ECO:0007669"/>
    <property type="project" value="UniProtKB-UniRule"/>
</dbReference>
<dbReference type="Pfam" id="PF01676">
    <property type="entry name" value="Metalloenzyme"/>
    <property type="match status" value="1"/>
</dbReference>
<dbReference type="NCBIfam" id="NF003766">
    <property type="entry name" value="PRK05362.1"/>
    <property type="match status" value="1"/>
</dbReference>
<feature type="binding site" evidence="6">
    <location>
        <position position="328"/>
    </location>
    <ligand>
        <name>Mn(2+)</name>
        <dbReference type="ChEBI" id="CHEBI:29035"/>
        <label>1</label>
    </ligand>
</feature>
<evidence type="ECO:0000256" key="5">
    <source>
        <dbReference type="ARBA" id="ARBA00023235"/>
    </source>
</evidence>
<dbReference type="AlphaFoldDB" id="A0A415PH65"/>
<dbReference type="EMBL" id="QRPK01000018">
    <property type="protein sequence ID" value="RHM12055.1"/>
    <property type="molecule type" value="Genomic_DNA"/>
</dbReference>
<comment type="similarity">
    <text evidence="1 6">Belongs to the phosphopentomutase family.</text>
</comment>
<dbReference type="Proteomes" id="UP000284868">
    <property type="component" value="Unassembled WGS sequence"/>
</dbReference>
<evidence type="ECO:0000256" key="7">
    <source>
        <dbReference type="NCBIfam" id="TIGR01696"/>
    </source>
</evidence>
<dbReference type="FunFam" id="3.30.70.1250:FF:000001">
    <property type="entry name" value="Phosphopentomutase"/>
    <property type="match status" value="1"/>
</dbReference>
<dbReference type="EC" id="5.4.2.7" evidence="6 7"/>
<feature type="binding site" evidence="6">
    <location>
        <position position="287"/>
    </location>
    <ligand>
        <name>Mn(2+)</name>
        <dbReference type="ChEBI" id="CHEBI:29035"/>
        <label>2</label>
    </ligand>
</feature>
<evidence type="ECO:0000256" key="6">
    <source>
        <dbReference type="HAMAP-Rule" id="MF_00740"/>
    </source>
</evidence>
<evidence type="ECO:0000313" key="10">
    <source>
        <dbReference type="Proteomes" id="UP000284868"/>
    </source>
</evidence>
<dbReference type="InterPro" id="IPR024052">
    <property type="entry name" value="Phosphopentomutase_DeoB_cap_sf"/>
</dbReference>
<dbReference type="OrthoDB" id="9769930at2"/>
<protein>
    <recommendedName>
        <fullName evidence="6 7">Phosphopentomutase</fullName>
        <ecNumber evidence="6 7">5.4.2.7</ecNumber>
    </recommendedName>
    <alternativeName>
        <fullName evidence="6">Phosphodeoxyribomutase</fullName>
    </alternativeName>
</protein>
<sequence length="394" mass="44361">MKYKRIFTIVIDSLGIGAMEDAAMYGDEGSDTLGHIDEKMESFHIPNLRKLGLANLHPLKHVARIEEPIGLYTRLKEQSAGKDTMSGHWEMMGLRIQKPFQTFSENGFPKELIAELEKRTGRHIIGNKAASGTEILKELGERELKYNELIVYTSADSVLQICGHEEYMGLDTLYEYCRIARELTMEPKWRVGRVIARPYIGKDAHSFQRTSNRHDYALKPFGKTALNVLCEAGYDVIGIGKIRDIFDGEGIREAYTSKSSIEGMDQTIVLAQKDFCGLCFVNLVDFDAKWGHRRDPLGYGKELEAFDCKLGELLQVLKDDDLLMICADHGNDPTFKGSDHTREYVPLLLYAKHFNHTGRLRDGDSFALIGATIVDNFGLTMPKGTIGTSILKEL</sequence>
<dbReference type="Gene3D" id="3.40.720.10">
    <property type="entry name" value="Alkaline Phosphatase, subunit A"/>
    <property type="match status" value="1"/>
</dbReference>
<evidence type="ECO:0000256" key="2">
    <source>
        <dbReference type="ARBA" id="ARBA00022490"/>
    </source>
</evidence>
<evidence type="ECO:0000256" key="1">
    <source>
        <dbReference type="ARBA" id="ARBA00010373"/>
    </source>
</evidence>
<keyword evidence="3 6" id="KW-0479">Metal-binding</keyword>
<feature type="binding site" evidence="6">
    <location>
        <position position="12"/>
    </location>
    <ligand>
        <name>Mn(2+)</name>
        <dbReference type="ChEBI" id="CHEBI:29035"/>
        <label>1</label>
    </ligand>
</feature>
<dbReference type="PANTHER" id="PTHR21110">
    <property type="entry name" value="PHOSPHOPENTOMUTASE"/>
    <property type="match status" value="1"/>
</dbReference>
<dbReference type="RefSeq" id="WP_118365503.1">
    <property type="nucleotide sequence ID" value="NZ_JAKNEM010000009.1"/>
</dbReference>
<feature type="binding site" evidence="6">
    <location>
        <position position="340"/>
    </location>
    <ligand>
        <name>Mn(2+)</name>
        <dbReference type="ChEBI" id="CHEBI:29035"/>
        <label>2</label>
    </ligand>
</feature>
<feature type="binding site" evidence="6">
    <location>
        <position position="292"/>
    </location>
    <ligand>
        <name>Mn(2+)</name>
        <dbReference type="ChEBI" id="CHEBI:29035"/>
        <label>2</label>
    </ligand>
</feature>
<comment type="pathway">
    <text evidence="6">Carbohydrate degradation; 2-deoxy-D-ribose 1-phosphate degradation; D-glyceraldehyde 3-phosphate and acetaldehyde from 2-deoxy-alpha-D-ribose 1-phosphate: step 1/2.</text>
</comment>
<comment type="catalytic activity">
    <reaction evidence="6">
        <text>2-deoxy-alpha-D-ribose 1-phosphate = 2-deoxy-D-ribose 5-phosphate</text>
        <dbReference type="Rhea" id="RHEA:27658"/>
        <dbReference type="ChEBI" id="CHEBI:57259"/>
        <dbReference type="ChEBI" id="CHEBI:62877"/>
        <dbReference type="EC" id="5.4.2.7"/>
    </reaction>
</comment>
<evidence type="ECO:0000256" key="3">
    <source>
        <dbReference type="ARBA" id="ARBA00022723"/>
    </source>
</evidence>
<dbReference type="NCBIfam" id="TIGR01696">
    <property type="entry name" value="deoB"/>
    <property type="match status" value="1"/>
</dbReference>
<dbReference type="PIRSF" id="PIRSF001491">
    <property type="entry name" value="Ppentomutase"/>
    <property type="match status" value="1"/>
</dbReference>
<name>A0A415PH65_9FIRM</name>
<dbReference type="InterPro" id="IPR006124">
    <property type="entry name" value="Metalloenzyme"/>
</dbReference>
<proteinExistence type="inferred from homology"/>
<keyword evidence="4 6" id="KW-0464">Manganese</keyword>
<dbReference type="GO" id="GO:0006018">
    <property type="term" value="P:2-deoxyribose 1-phosphate catabolic process"/>
    <property type="evidence" value="ECO:0007669"/>
    <property type="project" value="UniProtKB-UniRule"/>
</dbReference>
<dbReference type="GO" id="GO:0006015">
    <property type="term" value="P:5-phosphoribose 1-diphosphate biosynthetic process"/>
    <property type="evidence" value="ECO:0007669"/>
    <property type="project" value="UniProtKB-UniPathway"/>
</dbReference>
<dbReference type="SUPFAM" id="SSF143856">
    <property type="entry name" value="DeoB insert domain-like"/>
    <property type="match status" value="1"/>
</dbReference>
<keyword evidence="10" id="KW-1185">Reference proteome</keyword>
<dbReference type="GO" id="GO:0009117">
    <property type="term" value="P:nucleotide metabolic process"/>
    <property type="evidence" value="ECO:0007669"/>
    <property type="project" value="UniProtKB-UniRule"/>
</dbReference>
<organism evidence="9 10">
    <name type="scientific">Amedibacillus dolichus</name>
    <dbReference type="NCBI Taxonomy" id="31971"/>
    <lineage>
        <taxon>Bacteria</taxon>
        <taxon>Bacillati</taxon>
        <taxon>Bacillota</taxon>
        <taxon>Erysipelotrichia</taxon>
        <taxon>Erysipelotrichales</taxon>
        <taxon>Erysipelotrichaceae</taxon>
        <taxon>Amedibacillus</taxon>
    </lineage>
</organism>
<dbReference type="UniPathway" id="UPA00087">
    <property type="reaction ID" value="UER00173"/>
</dbReference>
<keyword evidence="5 6" id="KW-0413">Isomerase</keyword>
<comment type="function">
    <text evidence="6">Isomerase that catalyzes the conversion of deoxy-ribose 1-phosphate (dRib-1-P) and ribose 1-phosphate (Rib-1-P) to deoxy-ribose 5-phosphate (dRib-5-P) and ribose 5-phosphate (Rib-5-P), respectively.</text>
</comment>
<reference evidence="9 10" key="1">
    <citation type="submission" date="2018-08" db="EMBL/GenBank/DDBJ databases">
        <title>A genome reference for cultivated species of the human gut microbiota.</title>
        <authorList>
            <person name="Zou Y."/>
            <person name="Xue W."/>
            <person name="Luo G."/>
        </authorList>
    </citation>
    <scope>NUCLEOTIDE SEQUENCE [LARGE SCALE GENOMIC DNA]</scope>
    <source>
        <strain evidence="9 10">AF35-6BH</strain>
    </source>
</reference>
<dbReference type="InterPro" id="IPR017850">
    <property type="entry name" value="Alkaline_phosphatase_core_sf"/>
</dbReference>